<dbReference type="EMBL" id="CP091430">
    <property type="protein sequence ID" value="UVI32730.1"/>
    <property type="molecule type" value="Genomic_DNA"/>
</dbReference>
<keyword evidence="4" id="KW-1185">Reference proteome</keyword>
<feature type="region of interest" description="Disordered" evidence="1">
    <location>
        <begin position="27"/>
        <end position="68"/>
    </location>
</feature>
<name>A0ABY5SJP6_9BACL</name>
<sequence>MKKRRTLPVFLSVLLTFLFVITACSSNDSSKGSEGVNAENEQQKGDKTKPANEETEKERNNPPADEKKEPVTLKLITWNVGLYQEAFDMFHAKYPWITIEPILTGGSDAALIEKAAAMQTAGDPADLTWLQGLSDWTKDGLLEDLTPFIENDPTIQNAEVVDGFTDAFRTGDKIYAMPFSRIAAWIVVNKDLLKKHGMEMPSNDWTYDDFLEMAKKATDPAAGEFGISYDQTMYYFLNWIYPVANGSAENLIFMNKDLTQSVAQTPAVMADLKWLQDLTTKWHVRPTAAEGEKLGWDRGNNFLTGKVLFSMGLDWLLPGYQKEAKFEWDILPMPRGKATQATLQIQGPTAILSASKHKAEAFLWLSFQYELEMQKWMMRNGSNTWVIHPELDNYIDQVPLWQGKNKEAVKMTTTMCCGMPGASVPDWSEYQGTIDTALIGPMYDGSDLNAIIPKVEAFNKKTLESRKLLGW</sequence>
<feature type="signal peptide" evidence="2">
    <location>
        <begin position="1"/>
        <end position="26"/>
    </location>
</feature>
<dbReference type="PROSITE" id="PS51257">
    <property type="entry name" value="PROKAR_LIPOPROTEIN"/>
    <property type="match status" value="1"/>
</dbReference>
<dbReference type="PANTHER" id="PTHR43649">
    <property type="entry name" value="ARABINOSE-BINDING PROTEIN-RELATED"/>
    <property type="match status" value="1"/>
</dbReference>
<evidence type="ECO:0000313" key="4">
    <source>
        <dbReference type="Proteomes" id="UP001057877"/>
    </source>
</evidence>
<gene>
    <name evidence="3" type="ORF">L1F29_13275</name>
</gene>
<dbReference type="SUPFAM" id="SSF53850">
    <property type="entry name" value="Periplasmic binding protein-like II"/>
    <property type="match status" value="1"/>
</dbReference>
<dbReference type="InterPro" id="IPR006059">
    <property type="entry name" value="SBP"/>
</dbReference>
<dbReference type="InterPro" id="IPR050490">
    <property type="entry name" value="Bact_solute-bd_prot1"/>
</dbReference>
<dbReference type="Pfam" id="PF01547">
    <property type="entry name" value="SBP_bac_1"/>
    <property type="match status" value="1"/>
</dbReference>
<evidence type="ECO:0000256" key="1">
    <source>
        <dbReference type="SAM" id="MobiDB-lite"/>
    </source>
</evidence>
<evidence type="ECO:0000313" key="3">
    <source>
        <dbReference type="EMBL" id="UVI32730.1"/>
    </source>
</evidence>
<dbReference type="Proteomes" id="UP001057877">
    <property type="component" value="Chromosome"/>
</dbReference>
<feature type="chain" id="PRO_5045897081" evidence="2">
    <location>
        <begin position="27"/>
        <end position="471"/>
    </location>
</feature>
<organism evidence="3 4">
    <name type="scientific">Paenibacillus spongiae</name>
    <dbReference type="NCBI Taxonomy" id="2909671"/>
    <lineage>
        <taxon>Bacteria</taxon>
        <taxon>Bacillati</taxon>
        <taxon>Bacillota</taxon>
        <taxon>Bacilli</taxon>
        <taxon>Bacillales</taxon>
        <taxon>Paenibacillaceae</taxon>
        <taxon>Paenibacillus</taxon>
    </lineage>
</organism>
<dbReference type="Gene3D" id="3.40.190.10">
    <property type="entry name" value="Periplasmic binding protein-like II"/>
    <property type="match status" value="1"/>
</dbReference>
<accession>A0ABY5SJP6</accession>
<dbReference type="PANTHER" id="PTHR43649:SF12">
    <property type="entry name" value="DIACETYLCHITOBIOSE BINDING PROTEIN DASA"/>
    <property type="match status" value="1"/>
</dbReference>
<dbReference type="RefSeq" id="WP_258388780.1">
    <property type="nucleotide sequence ID" value="NZ_CP091430.1"/>
</dbReference>
<proteinExistence type="predicted"/>
<protein>
    <submittedName>
        <fullName evidence="3">Extracellular solute-binding protein</fullName>
    </submittedName>
</protein>
<reference evidence="3" key="1">
    <citation type="submission" date="2022-01" db="EMBL/GenBank/DDBJ databases">
        <title>Paenibacillus spongiae sp. nov., isolated from marine sponge.</title>
        <authorList>
            <person name="Li Z."/>
            <person name="Zhang M."/>
        </authorList>
    </citation>
    <scope>NUCLEOTIDE SEQUENCE</scope>
    <source>
        <strain evidence="3">PHS-Z3</strain>
    </source>
</reference>
<evidence type="ECO:0000256" key="2">
    <source>
        <dbReference type="SAM" id="SignalP"/>
    </source>
</evidence>
<keyword evidence="2" id="KW-0732">Signal</keyword>
<feature type="compositionally biased region" description="Basic and acidic residues" evidence="1">
    <location>
        <begin position="41"/>
        <end position="68"/>
    </location>
</feature>